<sequence length="319" mass="35615">MATTPDTLIDFTDGAPVDGAEEPAWIHGARSLKQCADPEIQLHRSDEHTYILRQSKAITFEAPFIYLLFGNDRAILIDTGTSADRERFPLRRTVDELVAQWLRAHPRADYRLVVAHTHGHTDHRNGDPQFADRPETVVVGHDADSVRKFFGFGDEWPGKVVTFDLGGRVLELTGIPGHHPASVAVYDPWTGFLLTGDTVMPARLYAPDYPAFLDSLDRLVEFAAVRPVTRVLGCHIEMSRTPGREYPAGCRYQPEEVPLRLPVARLAEIRDAAHAADKPGVYRHDDYIIWNGGQRIGPVLGQAAKLIGFNLRKRFGARV</sequence>
<reference evidence="2" key="1">
    <citation type="submission" date="2021-04" db="EMBL/GenBank/DDBJ databases">
        <title>Genome based classification of Actinospica acidithermotolerans sp. nov., an actinobacterium isolated from an Indonesian hot spring.</title>
        <authorList>
            <person name="Kusuma A.B."/>
            <person name="Putra K.E."/>
            <person name="Nafisah S."/>
            <person name="Loh J."/>
            <person name="Nouioui I."/>
            <person name="Goodfellow M."/>
        </authorList>
    </citation>
    <scope>NUCLEOTIDE SEQUENCE</scope>
    <source>
        <strain evidence="2">CSCA 57</strain>
    </source>
</reference>
<dbReference type="SUPFAM" id="SSF56281">
    <property type="entry name" value="Metallo-hydrolase/oxidoreductase"/>
    <property type="match status" value="1"/>
</dbReference>
<protein>
    <submittedName>
        <fullName evidence="2">MBL fold metallo-hydrolase</fullName>
    </submittedName>
</protein>
<evidence type="ECO:0000313" key="3">
    <source>
        <dbReference type="Proteomes" id="UP000675781"/>
    </source>
</evidence>
<feature type="domain" description="Metallo-beta-lactamase" evidence="1">
    <location>
        <begin position="62"/>
        <end position="235"/>
    </location>
</feature>
<dbReference type="SMART" id="SM00849">
    <property type="entry name" value="Lactamase_B"/>
    <property type="match status" value="1"/>
</dbReference>
<dbReference type="Pfam" id="PF00753">
    <property type="entry name" value="Lactamase_B"/>
    <property type="match status" value="1"/>
</dbReference>
<dbReference type="Gene3D" id="3.60.15.10">
    <property type="entry name" value="Ribonuclease Z/Hydroxyacylglutathione hydrolase-like"/>
    <property type="match status" value="1"/>
</dbReference>
<dbReference type="Proteomes" id="UP000675781">
    <property type="component" value="Unassembled WGS sequence"/>
</dbReference>
<evidence type="ECO:0000313" key="2">
    <source>
        <dbReference type="EMBL" id="MBR7834522.1"/>
    </source>
</evidence>
<accession>A0A941IQS0</accession>
<proteinExistence type="predicted"/>
<keyword evidence="3" id="KW-1185">Reference proteome</keyword>
<dbReference type="InterPro" id="IPR001279">
    <property type="entry name" value="Metallo-B-lactamas"/>
</dbReference>
<dbReference type="PANTHER" id="PTHR42951">
    <property type="entry name" value="METALLO-BETA-LACTAMASE DOMAIN-CONTAINING"/>
    <property type="match status" value="1"/>
</dbReference>
<dbReference type="InterPro" id="IPR050855">
    <property type="entry name" value="NDM-1-like"/>
</dbReference>
<comment type="caution">
    <text evidence="2">The sequence shown here is derived from an EMBL/GenBank/DDBJ whole genome shotgun (WGS) entry which is preliminary data.</text>
</comment>
<dbReference type="EMBL" id="JAGSOG010000061">
    <property type="protein sequence ID" value="MBR7834522.1"/>
    <property type="molecule type" value="Genomic_DNA"/>
</dbReference>
<dbReference type="InterPro" id="IPR036866">
    <property type="entry name" value="RibonucZ/Hydroxyglut_hydro"/>
</dbReference>
<evidence type="ECO:0000259" key="1">
    <source>
        <dbReference type="SMART" id="SM00849"/>
    </source>
</evidence>
<dbReference type="RefSeq" id="WP_212529042.1">
    <property type="nucleotide sequence ID" value="NZ_JAGSOG010000061.1"/>
</dbReference>
<dbReference type="AlphaFoldDB" id="A0A941IQS0"/>
<gene>
    <name evidence="2" type="ORF">KDL01_14710</name>
</gene>
<name>A0A941IQS0_9ACTN</name>
<organism evidence="2 3">
    <name type="scientific">Actinospica durhamensis</name>
    <dbReference type="NCBI Taxonomy" id="1508375"/>
    <lineage>
        <taxon>Bacteria</taxon>
        <taxon>Bacillati</taxon>
        <taxon>Actinomycetota</taxon>
        <taxon>Actinomycetes</taxon>
        <taxon>Catenulisporales</taxon>
        <taxon>Actinospicaceae</taxon>
        <taxon>Actinospica</taxon>
    </lineage>
</organism>